<organism evidence="1 2">
    <name type="scientific">Agrobacterium tumefaciens</name>
    <dbReference type="NCBI Taxonomy" id="358"/>
    <lineage>
        <taxon>Bacteria</taxon>
        <taxon>Pseudomonadati</taxon>
        <taxon>Pseudomonadota</taxon>
        <taxon>Alphaproteobacteria</taxon>
        <taxon>Hyphomicrobiales</taxon>
        <taxon>Rhizobiaceae</taxon>
        <taxon>Rhizobium/Agrobacterium group</taxon>
        <taxon>Agrobacterium</taxon>
        <taxon>Agrobacterium tumefaciens complex</taxon>
    </lineage>
</organism>
<proteinExistence type="predicted"/>
<accession>A0AA44F7U1</accession>
<evidence type="ECO:0000313" key="2">
    <source>
        <dbReference type="Proteomes" id="UP000702952"/>
    </source>
</evidence>
<dbReference type="EMBL" id="JAAMAY010000030">
    <property type="protein sequence ID" value="NTC30637.1"/>
    <property type="molecule type" value="Genomic_DNA"/>
</dbReference>
<comment type="caution">
    <text evidence="1">The sequence shown here is derived from an EMBL/GenBank/DDBJ whole genome shotgun (WGS) entry which is preliminary data.</text>
</comment>
<reference evidence="1" key="1">
    <citation type="journal article" date="2020" name="Science">
        <title>Unexpected conservation and global transmission of agrobacterial virulence plasmids.</title>
        <authorList>
            <person name="Weisberg A.J."/>
            <person name="Davis E.W. 2nd"/>
            <person name="Tabima J."/>
            <person name="Belcher M.S."/>
            <person name="Miller M."/>
            <person name="Kuo C.H."/>
            <person name="Loper J.E."/>
            <person name="Grunwald N.J."/>
            <person name="Putnam M.L."/>
            <person name="Chang J.H."/>
        </authorList>
    </citation>
    <scope>NUCLEOTIDE SEQUENCE</scope>
    <source>
        <strain evidence="1">17-1853-1a</strain>
    </source>
</reference>
<gene>
    <name evidence="1" type="ORF">G6M46_21120</name>
</gene>
<sequence>MKRAEGNHLMAMNRRNKYAKALFNPASIATAIDAVAMEGHRQYRVVQELPFDLSATEAAHALEEWLEQERFTYTWRPRYLEQDGFRPSIATEHPEMVIYW</sequence>
<protein>
    <submittedName>
        <fullName evidence="1">Uncharacterized protein</fullName>
    </submittedName>
</protein>
<dbReference type="Proteomes" id="UP000702952">
    <property type="component" value="Unassembled WGS sequence"/>
</dbReference>
<name>A0AA44F7U1_AGRTU</name>
<dbReference type="RefSeq" id="WP_065694825.1">
    <property type="nucleotide sequence ID" value="NZ_CP123838.1"/>
</dbReference>
<dbReference type="AlphaFoldDB" id="A0AA44F7U1"/>
<evidence type="ECO:0000313" key="1">
    <source>
        <dbReference type="EMBL" id="NTC30637.1"/>
    </source>
</evidence>